<protein>
    <submittedName>
        <fullName evidence="3">Uncharacterized protein</fullName>
    </submittedName>
</protein>
<feature type="compositionally biased region" description="Basic and acidic residues" evidence="1">
    <location>
        <begin position="330"/>
        <end position="344"/>
    </location>
</feature>
<gene>
    <name evidence="3" type="ORF">CSSPJE1EN1_LOCUS14797</name>
</gene>
<dbReference type="EMBL" id="OZ020097">
    <property type="protein sequence ID" value="CAK9269319.1"/>
    <property type="molecule type" value="Genomic_DNA"/>
</dbReference>
<keyword evidence="2" id="KW-0732">Signal</keyword>
<feature type="compositionally biased region" description="Low complexity" evidence="1">
    <location>
        <begin position="320"/>
        <end position="329"/>
    </location>
</feature>
<dbReference type="PROSITE" id="PS51257">
    <property type="entry name" value="PROKAR_LIPOPROTEIN"/>
    <property type="match status" value="1"/>
</dbReference>
<organism evidence="3 4">
    <name type="scientific">Sphagnum jensenii</name>
    <dbReference type="NCBI Taxonomy" id="128206"/>
    <lineage>
        <taxon>Eukaryota</taxon>
        <taxon>Viridiplantae</taxon>
        <taxon>Streptophyta</taxon>
        <taxon>Embryophyta</taxon>
        <taxon>Bryophyta</taxon>
        <taxon>Sphagnophytina</taxon>
        <taxon>Sphagnopsida</taxon>
        <taxon>Sphagnales</taxon>
        <taxon>Sphagnaceae</taxon>
        <taxon>Sphagnum</taxon>
    </lineage>
</organism>
<feature type="compositionally biased region" description="Basic and acidic residues" evidence="1">
    <location>
        <begin position="73"/>
        <end position="99"/>
    </location>
</feature>
<sequence length="344" mass="36820">MEGQRQVVLLWLALACFLACAVLHVSSAPAPAAAAGNADAGEGDSHASTWPRSWAKEKMVEKLSTLTDVSARSSEDDGHRNVKETALETRDERDPSTEDVTKLAYEQYEASKDTVSAKDAVAATSAKTGERAKYTREKVVDVARGTSGTAKKVTYDATTAKVQELGATASQKAKETVNAAAETGKEAYKAAAQNSKAALDVIMETATKTELVLEQALTTIRAVAELGKKMMNLKLKMMKRKVEETSSDAATKQTKNEAEAAAEQAKKAYELAVEKTQEAAEAASGTLLEQTYDDATTGKVYRTSDEARIEKVKAKYAEAKGAASKMAAETGEKLKNLEGKHEEL</sequence>
<dbReference type="Proteomes" id="UP001497444">
    <property type="component" value="Chromosome 2"/>
</dbReference>
<feature type="signal peptide" evidence="2">
    <location>
        <begin position="1"/>
        <end position="27"/>
    </location>
</feature>
<evidence type="ECO:0000256" key="2">
    <source>
        <dbReference type="SAM" id="SignalP"/>
    </source>
</evidence>
<feature type="chain" id="PRO_5045789410" evidence="2">
    <location>
        <begin position="28"/>
        <end position="344"/>
    </location>
</feature>
<feature type="region of interest" description="Disordered" evidence="1">
    <location>
        <begin position="320"/>
        <end position="344"/>
    </location>
</feature>
<accession>A0ABP0WR57</accession>
<name>A0ABP0WR57_9BRYO</name>
<evidence type="ECO:0000313" key="4">
    <source>
        <dbReference type="Proteomes" id="UP001497444"/>
    </source>
</evidence>
<evidence type="ECO:0000256" key="1">
    <source>
        <dbReference type="SAM" id="MobiDB-lite"/>
    </source>
</evidence>
<keyword evidence="4" id="KW-1185">Reference proteome</keyword>
<feature type="region of interest" description="Disordered" evidence="1">
    <location>
        <begin position="33"/>
        <end position="54"/>
    </location>
</feature>
<feature type="region of interest" description="Disordered" evidence="1">
    <location>
        <begin position="66"/>
        <end position="99"/>
    </location>
</feature>
<evidence type="ECO:0000313" key="3">
    <source>
        <dbReference type="EMBL" id="CAK9269319.1"/>
    </source>
</evidence>
<reference evidence="3 4" key="1">
    <citation type="submission" date="2024-02" db="EMBL/GenBank/DDBJ databases">
        <authorList>
            <consortium name="ELIXIR-Norway"/>
            <consortium name="Elixir Norway"/>
        </authorList>
    </citation>
    <scope>NUCLEOTIDE SEQUENCE [LARGE SCALE GENOMIC DNA]</scope>
</reference>
<proteinExistence type="predicted"/>